<proteinExistence type="predicted"/>
<organism evidence="2 3">
    <name type="scientific">Polarella glacialis</name>
    <name type="common">Dinoflagellate</name>
    <dbReference type="NCBI Taxonomy" id="89957"/>
    <lineage>
        <taxon>Eukaryota</taxon>
        <taxon>Sar</taxon>
        <taxon>Alveolata</taxon>
        <taxon>Dinophyceae</taxon>
        <taxon>Suessiales</taxon>
        <taxon>Suessiaceae</taxon>
        <taxon>Polarella</taxon>
    </lineage>
</organism>
<evidence type="ECO:0000313" key="1">
    <source>
        <dbReference type="EMBL" id="CAE8618493.1"/>
    </source>
</evidence>
<sequence>MNTAAPSNRDDQGRVVAVMVASHSSAAVSFLPLSVCIDAAAPSNREDQGRILAVSWSLANLLQLRSIQAVPTRVAGGQKGSNLDGVAKGCGASNHVLAPARTVDNHGDEFRIYRPGSVRL</sequence>
<keyword evidence="4" id="KW-1185">Reference proteome</keyword>
<evidence type="ECO:0000313" key="3">
    <source>
        <dbReference type="Proteomes" id="UP000626109"/>
    </source>
</evidence>
<comment type="caution">
    <text evidence="2">The sequence shown here is derived from an EMBL/GenBank/DDBJ whole genome shotgun (WGS) entry which is preliminary data.</text>
</comment>
<dbReference type="Proteomes" id="UP000654075">
    <property type="component" value="Unassembled WGS sequence"/>
</dbReference>
<accession>A0A813J4Y0</accession>
<dbReference type="EMBL" id="CAJNNV010026559">
    <property type="protein sequence ID" value="CAE8618493.1"/>
    <property type="molecule type" value="Genomic_DNA"/>
</dbReference>
<dbReference type="AlphaFoldDB" id="A0A813J4Y0"/>
<reference evidence="2" key="1">
    <citation type="submission" date="2021-02" db="EMBL/GenBank/DDBJ databases">
        <authorList>
            <person name="Dougan E. K."/>
            <person name="Rhodes N."/>
            <person name="Thang M."/>
            <person name="Chan C."/>
        </authorList>
    </citation>
    <scope>NUCLEOTIDE SEQUENCE</scope>
</reference>
<name>A0A813J4Y0_POLGL</name>
<protein>
    <submittedName>
        <fullName evidence="2">Uncharacterized protein</fullName>
    </submittedName>
</protein>
<gene>
    <name evidence="1" type="ORF">PGLA1383_LOCUS36111</name>
    <name evidence="2" type="ORF">PGLA2088_LOCUS15008</name>
</gene>
<dbReference type="EMBL" id="CAJNNW010018346">
    <property type="protein sequence ID" value="CAE8662758.1"/>
    <property type="molecule type" value="Genomic_DNA"/>
</dbReference>
<dbReference type="Proteomes" id="UP000626109">
    <property type="component" value="Unassembled WGS sequence"/>
</dbReference>
<evidence type="ECO:0000313" key="4">
    <source>
        <dbReference type="Proteomes" id="UP000654075"/>
    </source>
</evidence>
<evidence type="ECO:0000313" key="2">
    <source>
        <dbReference type="EMBL" id="CAE8662758.1"/>
    </source>
</evidence>